<protein>
    <submittedName>
        <fullName evidence="1">Putative phosphopantetheine attachment site</fullName>
    </submittedName>
</protein>
<dbReference type="Gene3D" id="3.40.50.720">
    <property type="entry name" value="NAD(P)-binding Rossmann-like Domain"/>
    <property type="match status" value="1"/>
</dbReference>
<proteinExistence type="predicted"/>
<dbReference type="AlphaFoldDB" id="X8BEH7"/>
<accession>X8BEH7</accession>
<evidence type="ECO:0000313" key="1">
    <source>
        <dbReference type="EMBL" id="EUA42249.1"/>
    </source>
</evidence>
<sequence>MTGQLGDVDFARFARDGVVAMSSEEALQLFDTAMVVDQPFVLPARIDLAALKAKFDAGTLPPMFVDLINAPAAARSTTRWPRPSRNLRCYNA</sequence>
<reference evidence="1" key="1">
    <citation type="submission" date="2014-01" db="EMBL/GenBank/DDBJ databases">
        <authorList>
            <person name="Brown-Elliot B."/>
            <person name="Wallace R."/>
            <person name="Lenaerts A."/>
            <person name="Ordway D."/>
            <person name="DeGroote M.A."/>
            <person name="Parker T."/>
            <person name="Sizemore C."/>
            <person name="Tallon L.J."/>
            <person name="Sadzewicz L.K."/>
            <person name="Sengamalay N."/>
            <person name="Fraser C.M."/>
            <person name="Hine E."/>
            <person name="Shefchek K.A."/>
            <person name="Das S.P."/>
            <person name="Tettelin H."/>
        </authorList>
    </citation>
    <scope>NUCLEOTIDE SEQUENCE [LARGE SCALE GENOMIC DNA]</scope>
    <source>
        <strain evidence="1">4042</strain>
    </source>
</reference>
<gene>
    <name evidence="1" type="ORF">I553_6109</name>
</gene>
<organism evidence="1">
    <name type="scientific">Mycobacterium xenopi 4042</name>
    <dbReference type="NCBI Taxonomy" id="1299334"/>
    <lineage>
        <taxon>Bacteria</taxon>
        <taxon>Bacillati</taxon>
        <taxon>Actinomycetota</taxon>
        <taxon>Actinomycetes</taxon>
        <taxon>Mycobacteriales</taxon>
        <taxon>Mycobacteriaceae</taxon>
        <taxon>Mycobacterium</taxon>
    </lineage>
</organism>
<name>X8BEH7_MYCXE</name>
<dbReference type="PATRIC" id="fig|1299334.3.peg.4272"/>
<comment type="caution">
    <text evidence="1">The sequence shown here is derived from an EMBL/GenBank/DDBJ whole genome shotgun (WGS) entry which is preliminary data.</text>
</comment>
<dbReference type="EMBL" id="JAOB01000042">
    <property type="protein sequence ID" value="EUA42249.1"/>
    <property type="molecule type" value="Genomic_DNA"/>
</dbReference>